<dbReference type="InterPro" id="IPR002429">
    <property type="entry name" value="CcO_II-like_C"/>
</dbReference>
<comment type="similarity">
    <text evidence="2">Belongs to the cytochrome c oxidase subunit 2 family.</text>
</comment>
<evidence type="ECO:0000256" key="16">
    <source>
        <dbReference type="ARBA" id="ARBA00031399"/>
    </source>
</evidence>
<dbReference type="Gene3D" id="2.60.40.420">
    <property type="entry name" value="Cupredoxins - blue copper proteins"/>
    <property type="match status" value="1"/>
</dbReference>
<dbReference type="PROSITE" id="PS50857">
    <property type="entry name" value="COX2_CUA"/>
    <property type="match status" value="1"/>
</dbReference>
<dbReference type="InterPro" id="IPR009056">
    <property type="entry name" value="Cyt_c-like_dom"/>
</dbReference>
<comment type="function">
    <text evidence="15">Subunits I and II form the functional core of the enzyme complex. Electrons originating in cytochrome c are transferred via heme a and Cu(A) to the binuclear center formed by heme a3 and Cu(B).</text>
</comment>
<protein>
    <recommendedName>
        <fullName evidence="3">cytochrome-c oxidase</fullName>
        <ecNumber evidence="3">7.1.1.9</ecNumber>
    </recommendedName>
    <alternativeName>
        <fullName evidence="16">Cytochrome aa3 subunit 2</fullName>
    </alternativeName>
</protein>
<dbReference type="PRINTS" id="PR00605">
    <property type="entry name" value="CYTCHROMECIC"/>
</dbReference>
<feature type="domain" description="Cytochrome oxidase subunit II copper A binding" evidence="20">
    <location>
        <begin position="109"/>
        <end position="220"/>
    </location>
</feature>
<dbReference type="PROSITE" id="PS00078">
    <property type="entry name" value="COX2"/>
    <property type="match status" value="1"/>
</dbReference>
<dbReference type="OrthoDB" id="9773456at2"/>
<evidence type="ECO:0000256" key="5">
    <source>
        <dbReference type="ARBA" id="ARBA00022617"/>
    </source>
</evidence>
<evidence type="ECO:0000256" key="7">
    <source>
        <dbReference type="ARBA" id="ARBA00022692"/>
    </source>
</evidence>
<feature type="transmembrane region" description="Helical" evidence="19">
    <location>
        <begin position="31"/>
        <end position="56"/>
    </location>
</feature>
<keyword evidence="10" id="KW-0249">Electron transport</keyword>
<evidence type="ECO:0000256" key="12">
    <source>
        <dbReference type="ARBA" id="ARBA00023004"/>
    </source>
</evidence>
<dbReference type="InterPro" id="IPR036257">
    <property type="entry name" value="Cyt_c_oxidase_su2_TM_sf"/>
</dbReference>
<gene>
    <name evidence="22" type="ORF">SAMN05216198_0195</name>
</gene>
<evidence type="ECO:0000256" key="19">
    <source>
        <dbReference type="SAM" id="Phobius"/>
    </source>
</evidence>
<evidence type="ECO:0000256" key="1">
    <source>
        <dbReference type="ARBA" id="ARBA00004141"/>
    </source>
</evidence>
<name>A0A1H1LET3_9GAMM</name>
<dbReference type="InterPro" id="IPR008972">
    <property type="entry name" value="Cupredoxin"/>
</dbReference>
<dbReference type="GO" id="GO:0020037">
    <property type="term" value="F:heme binding"/>
    <property type="evidence" value="ECO:0007669"/>
    <property type="project" value="InterPro"/>
</dbReference>
<keyword evidence="9" id="KW-1278">Translocase</keyword>
<keyword evidence="13" id="KW-0186">Copper</keyword>
<dbReference type="InterPro" id="IPR001505">
    <property type="entry name" value="Copper_CuA"/>
</dbReference>
<keyword evidence="6" id="KW-0679">Respiratory chain</keyword>
<dbReference type="InterPro" id="IPR014222">
    <property type="entry name" value="Cyt_c_oxidase_su2"/>
</dbReference>
<evidence type="ECO:0000313" key="23">
    <source>
        <dbReference type="Proteomes" id="UP000243426"/>
    </source>
</evidence>
<dbReference type="CDD" id="cd13915">
    <property type="entry name" value="CuRO_HCO_II_like_2"/>
    <property type="match status" value="1"/>
</dbReference>
<organism evidence="22 23">
    <name type="scientific">Halopseudomonas litoralis</name>
    <dbReference type="NCBI Taxonomy" id="797277"/>
    <lineage>
        <taxon>Bacteria</taxon>
        <taxon>Pseudomonadati</taxon>
        <taxon>Pseudomonadota</taxon>
        <taxon>Gammaproteobacteria</taxon>
        <taxon>Pseudomonadales</taxon>
        <taxon>Pseudomonadaceae</taxon>
        <taxon>Halopseudomonas</taxon>
    </lineage>
</organism>
<dbReference type="GO" id="GO:0016491">
    <property type="term" value="F:oxidoreductase activity"/>
    <property type="evidence" value="ECO:0007669"/>
    <property type="project" value="InterPro"/>
</dbReference>
<dbReference type="PANTHER" id="PTHR22888:SF9">
    <property type="entry name" value="CYTOCHROME C OXIDASE SUBUNIT 2"/>
    <property type="match status" value="1"/>
</dbReference>
<keyword evidence="14 19" id="KW-0472">Membrane</keyword>
<dbReference type="InterPro" id="IPR036909">
    <property type="entry name" value="Cyt_c-like_dom_sf"/>
</dbReference>
<dbReference type="GO" id="GO:0005507">
    <property type="term" value="F:copper ion binding"/>
    <property type="evidence" value="ECO:0007669"/>
    <property type="project" value="InterPro"/>
</dbReference>
<dbReference type="EMBL" id="LT629748">
    <property type="protein sequence ID" value="SDR72389.1"/>
    <property type="molecule type" value="Genomic_DNA"/>
</dbReference>
<dbReference type="SUPFAM" id="SSF46626">
    <property type="entry name" value="Cytochrome c"/>
    <property type="match status" value="1"/>
</dbReference>
<dbReference type="InterPro" id="IPR045187">
    <property type="entry name" value="CcO_II"/>
</dbReference>
<dbReference type="NCBIfam" id="TIGR02866">
    <property type="entry name" value="CoxB"/>
    <property type="match status" value="1"/>
</dbReference>
<proteinExistence type="inferred from homology"/>
<keyword evidence="11 19" id="KW-1133">Transmembrane helix</keyword>
<dbReference type="GO" id="GO:0005506">
    <property type="term" value="F:iron ion binding"/>
    <property type="evidence" value="ECO:0007669"/>
    <property type="project" value="InterPro"/>
</dbReference>
<dbReference type="STRING" id="797277.SAMN05216198_0195"/>
<keyword evidence="4" id="KW-0813">Transport</keyword>
<dbReference type="Gene3D" id="1.10.760.10">
    <property type="entry name" value="Cytochrome c-like domain"/>
    <property type="match status" value="1"/>
</dbReference>
<keyword evidence="23" id="KW-1185">Reference proteome</keyword>
<dbReference type="GO" id="GO:0042773">
    <property type="term" value="P:ATP synthesis coupled electron transport"/>
    <property type="evidence" value="ECO:0007669"/>
    <property type="project" value="TreeGrafter"/>
</dbReference>
<evidence type="ECO:0000256" key="15">
    <source>
        <dbReference type="ARBA" id="ARBA00024688"/>
    </source>
</evidence>
<dbReference type="GO" id="GO:0004129">
    <property type="term" value="F:cytochrome-c oxidase activity"/>
    <property type="evidence" value="ECO:0007669"/>
    <property type="project" value="UniProtKB-EC"/>
</dbReference>
<dbReference type="Gene3D" id="1.10.287.90">
    <property type="match status" value="1"/>
</dbReference>
<evidence type="ECO:0000256" key="10">
    <source>
        <dbReference type="ARBA" id="ARBA00022982"/>
    </source>
</evidence>
<keyword evidence="12 18" id="KW-0408">Iron</keyword>
<dbReference type="SUPFAM" id="SSF49503">
    <property type="entry name" value="Cupredoxins"/>
    <property type="match status" value="1"/>
</dbReference>
<feature type="domain" description="Cytochrome c" evidence="21">
    <location>
        <begin position="226"/>
        <end position="320"/>
    </location>
</feature>
<feature type="transmembrane region" description="Helical" evidence="19">
    <location>
        <begin position="77"/>
        <end position="97"/>
    </location>
</feature>
<keyword evidence="5 18" id="KW-0349">Heme</keyword>
<evidence type="ECO:0000256" key="11">
    <source>
        <dbReference type="ARBA" id="ARBA00022989"/>
    </source>
</evidence>
<dbReference type="PANTHER" id="PTHR22888">
    <property type="entry name" value="CYTOCHROME C OXIDASE, SUBUNIT II"/>
    <property type="match status" value="1"/>
</dbReference>
<dbReference type="AlphaFoldDB" id="A0A1H1LET3"/>
<evidence type="ECO:0000256" key="6">
    <source>
        <dbReference type="ARBA" id="ARBA00022660"/>
    </source>
</evidence>
<evidence type="ECO:0000256" key="2">
    <source>
        <dbReference type="ARBA" id="ARBA00007866"/>
    </source>
</evidence>
<evidence type="ECO:0000256" key="18">
    <source>
        <dbReference type="PROSITE-ProRule" id="PRU00433"/>
    </source>
</evidence>
<evidence type="ECO:0000313" key="22">
    <source>
        <dbReference type="EMBL" id="SDR72389.1"/>
    </source>
</evidence>
<comment type="subcellular location">
    <subcellularLocation>
        <location evidence="1">Membrane</location>
        <topology evidence="1">Multi-pass membrane protein</topology>
    </subcellularLocation>
</comment>
<accession>A0A1H1LET3</accession>
<evidence type="ECO:0000256" key="8">
    <source>
        <dbReference type="ARBA" id="ARBA00022723"/>
    </source>
</evidence>
<dbReference type="Proteomes" id="UP000243426">
    <property type="component" value="Chromosome I"/>
</dbReference>
<evidence type="ECO:0000259" key="20">
    <source>
        <dbReference type="PROSITE" id="PS50857"/>
    </source>
</evidence>
<dbReference type="InterPro" id="IPR008168">
    <property type="entry name" value="Cyt_C_IC"/>
</dbReference>
<evidence type="ECO:0000256" key="13">
    <source>
        <dbReference type="ARBA" id="ARBA00023008"/>
    </source>
</evidence>
<dbReference type="Pfam" id="PF00034">
    <property type="entry name" value="Cytochrom_C"/>
    <property type="match status" value="1"/>
</dbReference>
<evidence type="ECO:0000256" key="17">
    <source>
        <dbReference type="ARBA" id="ARBA00047816"/>
    </source>
</evidence>
<dbReference type="RefSeq" id="WP_090271618.1">
    <property type="nucleotide sequence ID" value="NZ_LT629748.1"/>
</dbReference>
<sequence length="334" mass="36690">MAETESAVVDADIGFQLIPEQASDYAAHIDYLYFALLGLSGLLITILVGLICVFAWRYHHDRPERRGAPVSERTSNRIEIAFACALAVLFAGTFYWASNLYLTLYGQTHADLTINIVGKQWMWHVQHPDGTREINTLHAPIGETIELRLTSQDVIHSFSVPALRFKRDAVPGMYTTAYFKASKTGKFRLFCAEYCGQSHSRMRGRVVLMEPDAYQQWLARNGAGENPAVAGKALFSSYGCSGCHLGKSSVRAPALDGLYGRTVPLANGSTIVADEAYIRDSIVEPQKDVVAGYQPIMPSFAGQISESDIFDIIAYIKSLQPGDWEQGDPTGAGP</sequence>
<comment type="catalytic activity">
    <reaction evidence="17">
        <text>4 Fe(II)-[cytochrome c] + O2 + 8 H(+)(in) = 4 Fe(III)-[cytochrome c] + 2 H2O + 4 H(+)(out)</text>
        <dbReference type="Rhea" id="RHEA:11436"/>
        <dbReference type="Rhea" id="RHEA-COMP:10350"/>
        <dbReference type="Rhea" id="RHEA-COMP:14399"/>
        <dbReference type="ChEBI" id="CHEBI:15377"/>
        <dbReference type="ChEBI" id="CHEBI:15378"/>
        <dbReference type="ChEBI" id="CHEBI:15379"/>
        <dbReference type="ChEBI" id="CHEBI:29033"/>
        <dbReference type="ChEBI" id="CHEBI:29034"/>
        <dbReference type="EC" id="7.1.1.9"/>
    </reaction>
</comment>
<reference evidence="23" key="1">
    <citation type="submission" date="2016-10" db="EMBL/GenBank/DDBJ databases">
        <authorList>
            <person name="Varghese N."/>
            <person name="Submissions S."/>
        </authorList>
    </citation>
    <scope>NUCLEOTIDE SEQUENCE [LARGE SCALE GENOMIC DNA]</scope>
    <source>
        <strain evidence="23">2SM5</strain>
    </source>
</reference>
<dbReference type="Pfam" id="PF00116">
    <property type="entry name" value="COX2"/>
    <property type="match status" value="1"/>
</dbReference>
<evidence type="ECO:0000256" key="3">
    <source>
        <dbReference type="ARBA" id="ARBA00012949"/>
    </source>
</evidence>
<evidence type="ECO:0000259" key="21">
    <source>
        <dbReference type="PROSITE" id="PS51007"/>
    </source>
</evidence>
<evidence type="ECO:0000256" key="4">
    <source>
        <dbReference type="ARBA" id="ARBA00022448"/>
    </source>
</evidence>
<keyword evidence="8 18" id="KW-0479">Metal-binding</keyword>
<keyword evidence="7 19" id="KW-0812">Transmembrane</keyword>
<dbReference type="PROSITE" id="PS51007">
    <property type="entry name" value="CYTC"/>
    <property type="match status" value="1"/>
</dbReference>
<evidence type="ECO:0000256" key="14">
    <source>
        <dbReference type="ARBA" id="ARBA00023136"/>
    </source>
</evidence>
<evidence type="ECO:0000256" key="9">
    <source>
        <dbReference type="ARBA" id="ARBA00022967"/>
    </source>
</evidence>
<dbReference type="EC" id="7.1.1.9" evidence="3"/>
<dbReference type="GO" id="GO:0016020">
    <property type="term" value="C:membrane"/>
    <property type="evidence" value="ECO:0007669"/>
    <property type="project" value="UniProtKB-SubCell"/>
</dbReference>